<keyword evidence="2" id="KW-0677">Repeat</keyword>
<dbReference type="FunFam" id="1.25.40.10:FF:000682">
    <property type="entry name" value="Pentatricopeptide repeat-containing protein At3g16610"/>
    <property type="match status" value="1"/>
</dbReference>
<gene>
    <name evidence="6" type="primary">LOC105036235</name>
</gene>
<feature type="repeat" description="PPR" evidence="3">
    <location>
        <begin position="600"/>
        <end position="634"/>
    </location>
</feature>
<dbReference type="InterPro" id="IPR046849">
    <property type="entry name" value="E2_motif"/>
</dbReference>
<protein>
    <submittedName>
        <fullName evidence="6">Pentatricopeptide repeat-containing protein At3g16610</fullName>
    </submittedName>
</protein>
<evidence type="ECO:0000259" key="4">
    <source>
        <dbReference type="Pfam" id="PF14432"/>
    </source>
</evidence>
<evidence type="ECO:0000256" key="1">
    <source>
        <dbReference type="ARBA" id="ARBA00006643"/>
    </source>
</evidence>
<dbReference type="PANTHER" id="PTHR24015">
    <property type="entry name" value="OS07G0578800 PROTEIN-RELATED"/>
    <property type="match status" value="1"/>
</dbReference>
<dbReference type="InterPro" id="IPR011990">
    <property type="entry name" value="TPR-like_helical_dom_sf"/>
</dbReference>
<dbReference type="Pfam" id="PF20430">
    <property type="entry name" value="Eplus_motif"/>
    <property type="match status" value="1"/>
</dbReference>
<feature type="repeat" description="PPR" evidence="3">
    <location>
        <begin position="569"/>
        <end position="599"/>
    </location>
</feature>
<dbReference type="FunFam" id="1.25.40.10:FF:000366">
    <property type="entry name" value="Pentatricopeptide (PPR) repeat-containing protein"/>
    <property type="match status" value="1"/>
</dbReference>
<dbReference type="FunFam" id="1.25.40.10:FF:000725">
    <property type="entry name" value="Pentatricopeptide repeat-containing protein At3g63370, chloroplastic"/>
    <property type="match status" value="1"/>
</dbReference>
<dbReference type="InterPro" id="IPR046960">
    <property type="entry name" value="PPR_At4g14850-like_plant"/>
</dbReference>
<comment type="similarity">
    <text evidence="1">Belongs to the PPR family. PCMP-H subfamily.</text>
</comment>
<dbReference type="InterPro" id="IPR032867">
    <property type="entry name" value="DYW_dom"/>
</dbReference>
<dbReference type="GeneID" id="105036235"/>
<feature type="repeat" description="PPR" evidence="3">
    <location>
        <begin position="264"/>
        <end position="294"/>
    </location>
</feature>
<reference evidence="6" key="1">
    <citation type="submission" date="2025-08" db="UniProtKB">
        <authorList>
            <consortium name="RefSeq"/>
        </authorList>
    </citation>
    <scope>IDENTIFICATION</scope>
</reference>
<dbReference type="Pfam" id="PF01535">
    <property type="entry name" value="PPR"/>
    <property type="match status" value="6"/>
</dbReference>
<feature type="repeat" description="PPR" evidence="3">
    <location>
        <begin position="194"/>
        <end position="228"/>
    </location>
</feature>
<proteinExistence type="inferred from homology"/>
<feature type="repeat" description="PPR" evidence="3">
    <location>
        <begin position="295"/>
        <end position="329"/>
    </location>
</feature>
<feature type="repeat" description="PPR" evidence="3">
    <location>
        <begin position="397"/>
        <end position="431"/>
    </location>
</feature>
<feature type="domain" description="DYW" evidence="4">
    <location>
        <begin position="815"/>
        <end position="907"/>
    </location>
</feature>
<name>A0A8N4ES90_ELAGV</name>
<dbReference type="FunFam" id="1.25.40.10:FF:000031">
    <property type="entry name" value="Pentatricopeptide repeat-containing protein mitochondrial"/>
    <property type="match status" value="1"/>
</dbReference>
<evidence type="ECO:0000256" key="2">
    <source>
        <dbReference type="ARBA" id="ARBA00022737"/>
    </source>
</evidence>
<dbReference type="PROSITE" id="PS51375">
    <property type="entry name" value="PPR"/>
    <property type="match status" value="7"/>
</dbReference>
<dbReference type="PANTHER" id="PTHR24015:SF1832">
    <property type="entry name" value="OS03G0241800 PROTEIN"/>
    <property type="match status" value="1"/>
</dbReference>
<dbReference type="KEGG" id="egu:105036235"/>
<dbReference type="Pfam" id="PF13041">
    <property type="entry name" value="PPR_2"/>
    <property type="match status" value="3"/>
</dbReference>
<dbReference type="NCBIfam" id="TIGR00756">
    <property type="entry name" value="PPR"/>
    <property type="match status" value="7"/>
</dbReference>
<evidence type="ECO:0000313" key="6">
    <source>
        <dbReference type="RefSeq" id="XP_029117992.1"/>
    </source>
</evidence>
<dbReference type="RefSeq" id="XP_029117992.1">
    <property type="nucleotide sequence ID" value="XM_029262159.1"/>
</dbReference>
<accession>A0A8N4ES90</accession>
<dbReference type="AlphaFoldDB" id="A0A8N4ES90"/>
<organism evidence="5 6">
    <name type="scientific">Elaeis guineensis var. tenera</name>
    <name type="common">Oil palm</name>
    <dbReference type="NCBI Taxonomy" id="51953"/>
    <lineage>
        <taxon>Eukaryota</taxon>
        <taxon>Viridiplantae</taxon>
        <taxon>Streptophyta</taxon>
        <taxon>Embryophyta</taxon>
        <taxon>Tracheophyta</taxon>
        <taxon>Spermatophyta</taxon>
        <taxon>Magnoliopsida</taxon>
        <taxon>Liliopsida</taxon>
        <taxon>Arecaceae</taxon>
        <taxon>Arecoideae</taxon>
        <taxon>Cocoseae</taxon>
        <taxon>Elaeidinae</taxon>
        <taxon>Elaeis</taxon>
    </lineage>
</organism>
<sequence length="907" mass="101317">MVACTHTKRRHASHVLRCVGLCWEHISQAILCDGHEPGPRRYSLSPHLHSSTINLCAMAWILLKFESIGGRIRSYPTKRMASLRGLDHLHTQSRANELIRPPNNRTKLSSIKQPTLKTLRLRNSAVNVDPYCNLLETCIRSKSSVQVKEIHRHILSNSAHTANPSLLEKIALTYVSCNEIEQARLVFDKIPQPSVFLWNVMIRAYSWNGPFDRAIDLYYRMVVSGVQPNKFTFPFVLKACSGLAALDEGIHIHNHARRVGLDSDLFVCTALVDMYMKCGCLDNAHEVFNRMPKRDVVAWNAMVTGYALHGMYKETVDFVLEMQKMGTSPTSSTLVAILPVVGQVQSLKQGKSIHGFCVRRCFHVEDVLVGTALLDMYAKCEYLNYAWRIFRSMTVRNEVTWSAIIGGYVLCDRMIKALQVFDQMMLEGSTNVSPTSFSCILRACASLADLDRGKRIHCYVAKFGYLSDMNVSNSLLSMYAKVGSLGDAMSFFNEMDPKDTVSYSAVISGCVQNGNAKEALSIFRKMQLSSTEPDAATMVGVLPACSHLAALQHGKCAHGYVTVYGLASEISICNALIDMYAKCGRVDLSRKVFDRMSKQDIVSWNTMIAGYGIHGLGNEAILLFSTMVGDGLMPDDITFICLISACSHSGLVTEGKHWFHAMSQIYGITPRTEHYICMIDLLGRGGFLDEANDLIQKMPVEPDVRVWGALLGACRVHENIELGETVSKVIHKLGPEGTGNFVLLSNMYSAARRFDEAAQVRNLQRDKGFKKSPGCSWIEIRGTVHAFIGGDQSHPQSSSVYQKLEDLLVQIKKLGYQADTSFVLQDIEQEEKEHALLYHSEKLAIAFAVLNLRSNEPIFVTKNLRVCGDCHTAIKYITLVTKRAITVRDANRFHHFKDGLCNCGDFW</sequence>
<dbReference type="OrthoDB" id="185373at2759"/>
<dbReference type="GO" id="GO:0009451">
    <property type="term" value="P:RNA modification"/>
    <property type="evidence" value="ECO:0007669"/>
    <property type="project" value="InterPro"/>
</dbReference>
<dbReference type="InterPro" id="IPR002885">
    <property type="entry name" value="PPR_rpt"/>
</dbReference>
<dbReference type="InterPro" id="IPR046848">
    <property type="entry name" value="E_motif"/>
</dbReference>
<evidence type="ECO:0000256" key="3">
    <source>
        <dbReference type="PROSITE-ProRule" id="PRU00708"/>
    </source>
</evidence>
<dbReference type="Proteomes" id="UP000504607">
    <property type="component" value="Unplaced"/>
</dbReference>
<dbReference type="Pfam" id="PF20431">
    <property type="entry name" value="E_motif"/>
    <property type="match status" value="1"/>
</dbReference>
<dbReference type="Gene3D" id="1.25.40.10">
    <property type="entry name" value="Tetratricopeptide repeat domain"/>
    <property type="match status" value="5"/>
</dbReference>
<dbReference type="Pfam" id="PF14432">
    <property type="entry name" value="DYW_deaminase"/>
    <property type="match status" value="1"/>
</dbReference>
<keyword evidence="5" id="KW-1185">Reference proteome</keyword>
<evidence type="ECO:0000313" key="5">
    <source>
        <dbReference type="Proteomes" id="UP000504607"/>
    </source>
</evidence>
<dbReference type="GO" id="GO:0003723">
    <property type="term" value="F:RNA binding"/>
    <property type="evidence" value="ECO:0007669"/>
    <property type="project" value="InterPro"/>
</dbReference>
<dbReference type="GO" id="GO:0008270">
    <property type="term" value="F:zinc ion binding"/>
    <property type="evidence" value="ECO:0007669"/>
    <property type="project" value="InterPro"/>
</dbReference>
<feature type="repeat" description="PPR" evidence="3">
    <location>
        <begin position="499"/>
        <end position="533"/>
    </location>
</feature>